<evidence type="ECO:0000313" key="3">
    <source>
        <dbReference type="Proteomes" id="UP001383192"/>
    </source>
</evidence>
<accession>A0AAW0D921</accession>
<name>A0AAW0D921_9AGAR</name>
<keyword evidence="3" id="KW-1185">Reference proteome</keyword>
<keyword evidence="1" id="KW-0472">Membrane</keyword>
<feature type="transmembrane region" description="Helical" evidence="1">
    <location>
        <begin position="252"/>
        <end position="276"/>
    </location>
</feature>
<feature type="transmembrane region" description="Helical" evidence="1">
    <location>
        <begin position="53"/>
        <end position="74"/>
    </location>
</feature>
<gene>
    <name evidence="2" type="ORF">VNI00_006496</name>
</gene>
<organism evidence="2 3">
    <name type="scientific">Paramarasmius palmivorus</name>
    <dbReference type="NCBI Taxonomy" id="297713"/>
    <lineage>
        <taxon>Eukaryota</taxon>
        <taxon>Fungi</taxon>
        <taxon>Dikarya</taxon>
        <taxon>Basidiomycota</taxon>
        <taxon>Agaricomycotina</taxon>
        <taxon>Agaricomycetes</taxon>
        <taxon>Agaricomycetidae</taxon>
        <taxon>Agaricales</taxon>
        <taxon>Marasmiineae</taxon>
        <taxon>Marasmiaceae</taxon>
        <taxon>Paramarasmius</taxon>
    </lineage>
</organism>
<dbReference type="EMBL" id="JAYKXP010000020">
    <property type="protein sequence ID" value="KAK7047265.1"/>
    <property type="molecule type" value="Genomic_DNA"/>
</dbReference>
<comment type="caution">
    <text evidence="2">The sequence shown here is derived from an EMBL/GenBank/DDBJ whole genome shotgun (WGS) entry which is preliminary data.</text>
</comment>
<feature type="transmembrane region" description="Helical" evidence="1">
    <location>
        <begin position="127"/>
        <end position="151"/>
    </location>
</feature>
<keyword evidence="1" id="KW-1133">Transmembrane helix</keyword>
<proteinExistence type="predicted"/>
<evidence type="ECO:0000313" key="2">
    <source>
        <dbReference type="EMBL" id="KAK7047265.1"/>
    </source>
</evidence>
<reference evidence="2 3" key="1">
    <citation type="submission" date="2024-01" db="EMBL/GenBank/DDBJ databases">
        <title>A draft genome for a cacao thread blight-causing isolate of Paramarasmius palmivorus.</title>
        <authorList>
            <person name="Baruah I.K."/>
            <person name="Bukari Y."/>
            <person name="Amoako-Attah I."/>
            <person name="Meinhardt L.W."/>
            <person name="Bailey B.A."/>
            <person name="Cohen S.P."/>
        </authorList>
    </citation>
    <scope>NUCLEOTIDE SEQUENCE [LARGE SCALE GENOMIC DNA]</scope>
    <source>
        <strain evidence="2 3">GH-12</strain>
    </source>
</reference>
<evidence type="ECO:0000256" key="1">
    <source>
        <dbReference type="SAM" id="Phobius"/>
    </source>
</evidence>
<protein>
    <recommendedName>
        <fullName evidence="4">Gustatory receptor</fullName>
    </recommendedName>
</protein>
<evidence type="ECO:0008006" key="4">
    <source>
        <dbReference type="Google" id="ProtNLM"/>
    </source>
</evidence>
<keyword evidence="1" id="KW-0812">Transmembrane</keyword>
<dbReference type="AlphaFoldDB" id="A0AAW0D921"/>
<feature type="transmembrane region" description="Helical" evidence="1">
    <location>
        <begin position="223"/>
        <end position="246"/>
    </location>
</feature>
<feature type="transmembrane region" description="Helical" evidence="1">
    <location>
        <begin position="171"/>
        <end position="192"/>
    </location>
</feature>
<sequence length="336" mass="37273">MPPITDQQASVVALFVESVCYGIYLVTLGLSLRTLLWVKHGEGMKPWSQVNHLMLAVCLIMPITATINLALNVVRAVESVGPSGISEQFKDLGSDTEVTKFFCVNFQTLVADFMLTYRCWVIYNRSWLMAVVPSLLWFGVFSASTLNLVVLRQTHDESLTAAKALRPIITSFWATSIALNIFTTSLIVWRLYRAEKGLAVASLSRISDSSRGRRGRDSWVSKVMRIIIESGVLYTSVAISTCITYVTGSQGVYVTSAIEMQTVGIAFNMIIIRVALADSTGYTQKTTKDTIPLQIVARQHTTDLEISVTKNTHTDHDELESTLARKRSETMTESNV</sequence>
<feature type="transmembrane region" description="Helical" evidence="1">
    <location>
        <begin position="12"/>
        <end position="32"/>
    </location>
</feature>
<dbReference type="Proteomes" id="UP001383192">
    <property type="component" value="Unassembled WGS sequence"/>
</dbReference>